<feature type="signal peptide" evidence="3">
    <location>
        <begin position="1"/>
        <end position="28"/>
    </location>
</feature>
<dbReference type="InterPro" id="IPR002508">
    <property type="entry name" value="MurNAc-LAA_cat"/>
</dbReference>
<dbReference type="Pfam" id="PF01471">
    <property type="entry name" value="PG_binding_1"/>
    <property type="match status" value="7"/>
</dbReference>
<protein>
    <submittedName>
        <fullName evidence="5">Peptidoglycan-binding protein</fullName>
    </submittedName>
</protein>
<dbReference type="PANTHER" id="PTHR30404:SF0">
    <property type="entry name" value="N-ACETYLMURAMOYL-L-ALANINE AMIDASE AMIC"/>
    <property type="match status" value="1"/>
</dbReference>
<dbReference type="SUPFAM" id="SSF53187">
    <property type="entry name" value="Zn-dependent exopeptidases"/>
    <property type="match status" value="1"/>
</dbReference>
<keyword evidence="1" id="KW-0378">Hydrolase</keyword>
<dbReference type="InterPro" id="IPR036365">
    <property type="entry name" value="PGBD-like_sf"/>
</dbReference>
<evidence type="ECO:0000256" key="1">
    <source>
        <dbReference type="ARBA" id="ARBA00022801"/>
    </source>
</evidence>
<proteinExistence type="predicted"/>
<feature type="compositionally biased region" description="Polar residues" evidence="2">
    <location>
        <begin position="64"/>
        <end position="75"/>
    </location>
</feature>
<feature type="chain" id="PRO_5046830692" evidence="3">
    <location>
        <begin position="29"/>
        <end position="831"/>
    </location>
</feature>
<dbReference type="SMART" id="SM00646">
    <property type="entry name" value="Ami_3"/>
    <property type="match status" value="1"/>
</dbReference>
<evidence type="ECO:0000313" key="5">
    <source>
        <dbReference type="EMBL" id="MFC3039966.1"/>
    </source>
</evidence>
<organism evidence="5 6">
    <name type="scientific">Virgibacillus xinjiangensis</name>
    <dbReference type="NCBI Taxonomy" id="393090"/>
    <lineage>
        <taxon>Bacteria</taxon>
        <taxon>Bacillati</taxon>
        <taxon>Bacillota</taxon>
        <taxon>Bacilli</taxon>
        <taxon>Bacillales</taxon>
        <taxon>Bacillaceae</taxon>
        <taxon>Virgibacillus</taxon>
    </lineage>
</organism>
<dbReference type="InterPro" id="IPR036366">
    <property type="entry name" value="PGBDSf"/>
</dbReference>
<evidence type="ECO:0000259" key="4">
    <source>
        <dbReference type="SMART" id="SM00646"/>
    </source>
</evidence>
<dbReference type="SUPFAM" id="SSF47090">
    <property type="entry name" value="PGBD-like"/>
    <property type="match status" value="7"/>
</dbReference>
<feature type="compositionally biased region" description="Acidic residues" evidence="2">
    <location>
        <begin position="31"/>
        <end position="42"/>
    </location>
</feature>
<accession>A0ABV7CU21</accession>
<dbReference type="EMBL" id="JBHRSA010000029">
    <property type="protein sequence ID" value="MFC3039966.1"/>
    <property type="molecule type" value="Genomic_DNA"/>
</dbReference>
<dbReference type="RefSeq" id="WP_390270450.1">
    <property type="nucleotide sequence ID" value="NZ_JBHRSA010000029.1"/>
</dbReference>
<evidence type="ECO:0000256" key="3">
    <source>
        <dbReference type="SAM" id="SignalP"/>
    </source>
</evidence>
<reference evidence="6" key="1">
    <citation type="journal article" date="2019" name="Int. J. Syst. Evol. Microbiol.">
        <title>The Global Catalogue of Microorganisms (GCM) 10K type strain sequencing project: providing services to taxonomists for standard genome sequencing and annotation.</title>
        <authorList>
            <consortium name="The Broad Institute Genomics Platform"/>
            <consortium name="The Broad Institute Genome Sequencing Center for Infectious Disease"/>
            <person name="Wu L."/>
            <person name="Ma J."/>
        </authorList>
    </citation>
    <scope>NUCLEOTIDE SEQUENCE [LARGE SCALE GENOMIC DNA]</scope>
    <source>
        <strain evidence="6">KCTC 13128</strain>
    </source>
</reference>
<evidence type="ECO:0000256" key="2">
    <source>
        <dbReference type="SAM" id="MobiDB-lite"/>
    </source>
</evidence>
<dbReference type="Proteomes" id="UP001595279">
    <property type="component" value="Unassembled WGS sequence"/>
</dbReference>
<dbReference type="CDD" id="cd02696">
    <property type="entry name" value="MurNAc-LAA"/>
    <property type="match status" value="1"/>
</dbReference>
<feature type="compositionally biased region" description="Acidic residues" evidence="2">
    <location>
        <begin position="76"/>
        <end position="85"/>
    </location>
</feature>
<keyword evidence="6" id="KW-1185">Reference proteome</keyword>
<feature type="compositionally biased region" description="Acidic residues" evidence="2">
    <location>
        <begin position="96"/>
        <end position="107"/>
    </location>
</feature>
<dbReference type="Gene3D" id="3.40.630.40">
    <property type="entry name" value="Zn-dependent exopeptidases"/>
    <property type="match status" value="1"/>
</dbReference>
<dbReference type="Gene3D" id="1.10.101.10">
    <property type="entry name" value="PGBD-like superfamily/PGBD"/>
    <property type="match status" value="7"/>
</dbReference>
<feature type="region of interest" description="Disordered" evidence="2">
    <location>
        <begin position="31"/>
        <end position="137"/>
    </location>
</feature>
<gene>
    <name evidence="5" type="ORF">ACFOGI_06845</name>
</gene>
<dbReference type="InterPro" id="IPR050695">
    <property type="entry name" value="N-acetylmuramoyl_amidase_3"/>
</dbReference>
<dbReference type="Pfam" id="PF01520">
    <property type="entry name" value="Amidase_3"/>
    <property type="match status" value="1"/>
</dbReference>
<dbReference type="InterPro" id="IPR002477">
    <property type="entry name" value="Peptidoglycan-bd-like"/>
</dbReference>
<keyword evidence="3" id="KW-0732">Signal</keyword>
<name>A0ABV7CU21_9BACI</name>
<comment type="caution">
    <text evidence="5">The sequence shown here is derived from an EMBL/GenBank/DDBJ whole genome shotgun (WGS) entry which is preliminary data.</text>
</comment>
<sequence length="831" mass="91814">MKKRNSMILTIMLLAFSLFYFSPQITEANTEDLEAELQEEEQSTSVDNSDREVSSEIENDEATENSSFDHPSDTNETTEVDEEHINEDSNAQENETAIEDSEEENSEAGDTRTESQQADSDIAVETNEDSEAEPKSRIMMQTLSEPSYSDGDSGNHIVELKEDLVRLGFASWSDPSPYYGSVTAGVVKDFQDYYDLPVTGVADSATRNKMKRVLNPPYMYGDRGEPVVSLKEDLVELGYANWSNPSIYYGSVTAGVVEDFQKEHKLAVDGIAGAKTLAALEDALQNDNNTSVASVSQTSRYSDGDSGDHIVKLKEDLVRLGFASWSDPSPYYGNITGGVVEEFQDYYDLPVTGVADSTTRNKMSQVLNPPYMDGDRGEPVVSLKEDLVELGYANWSNPSIYYGSVTAGVVEDFQRSYGLAVDGIAGSNTLTKIEEVLEQDPLYQNGDSGDHIVELKEDLVQLGFANWSNPSPYYGSITAGVVEDFQSYYDLPITGIADVATRNKISEVLNPPYRDGDRGEPVVELKEDLVELGYANWSSPSQYYGNVTASVVEDFQSDYDLTVDGIAGSATLSNIEEALDNLYSIGDSGEHIVELKKDLTTLGFANWSDPTPYYGNITASVVKDFQRAYGLTITGTADDITLQTIEDNIVKVFLDPGHGGTDPGAQAYGLDEKDIVLDIALEAGQILRDEYTGAEIHFSRTDDVFVELEERARMANNWDADYFVSFHVNAWMGLGSGFESYIYDGGASNETTNRQNDIHEYIVDRIPVGDRGKKQANFSVLRNTDMPAILLEYMFIDNTFENDYLSKSYNRTNLAQITADAIAQSYGLSRR</sequence>
<dbReference type="PANTHER" id="PTHR30404">
    <property type="entry name" value="N-ACETYLMURAMOYL-L-ALANINE AMIDASE"/>
    <property type="match status" value="1"/>
</dbReference>
<evidence type="ECO:0000313" key="6">
    <source>
        <dbReference type="Proteomes" id="UP001595279"/>
    </source>
</evidence>
<feature type="domain" description="MurNAc-LAA" evidence="4">
    <location>
        <begin position="712"/>
        <end position="823"/>
    </location>
</feature>